<dbReference type="EMBL" id="LODT01000013">
    <property type="protein sequence ID" value="KYR00629.1"/>
    <property type="molecule type" value="Genomic_DNA"/>
</dbReference>
<dbReference type="AlphaFoldDB" id="A0A152A345"/>
<protein>
    <submittedName>
        <fullName evidence="2">Uncharacterized protein</fullName>
    </submittedName>
</protein>
<evidence type="ECO:0000313" key="3">
    <source>
        <dbReference type="Proteomes" id="UP000076078"/>
    </source>
</evidence>
<gene>
    <name evidence="2" type="ORF">DLAC_02657</name>
</gene>
<accession>A0A152A345</accession>
<keyword evidence="3" id="KW-1185">Reference proteome</keyword>
<evidence type="ECO:0000313" key="2">
    <source>
        <dbReference type="EMBL" id="KYR00629.1"/>
    </source>
</evidence>
<organism evidence="2 3">
    <name type="scientific">Tieghemostelium lacteum</name>
    <name type="common">Slime mold</name>
    <name type="synonym">Dictyostelium lacteum</name>
    <dbReference type="NCBI Taxonomy" id="361077"/>
    <lineage>
        <taxon>Eukaryota</taxon>
        <taxon>Amoebozoa</taxon>
        <taxon>Evosea</taxon>
        <taxon>Eumycetozoa</taxon>
        <taxon>Dictyostelia</taxon>
        <taxon>Dictyosteliales</taxon>
        <taxon>Raperosteliaceae</taxon>
        <taxon>Tieghemostelium</taxon>
    </lineage>
</organism>
<dbReference type="InParanoid" id="A0A152A345"/>
<sequence>MPLLHEDNYFSLPLNGSMMNHFGSVQDEIDNSLPLDMIINEGSLSSYKNTNNINSPSKQSSTFLYNTSCSPLDEPKPTFEMDNTYVNNNNNNNTNNNNNNTENNNNNNIIENSSTVFHDNENTFNLFNTHNEDDLTFDLEQSDESVPNTPSAVRLKNHSSNGSLRVCKTKLDTKCNPIFNKTFYCKECNNPDKPMKYLYINLQEILYSCCSENCNFPLNSTEINQYIFQTPQYPQYQPNKRKSPKLSLSN</sequence>
<evidence type="ECO:0000256" key="1">
    <source>
        <dbReference type="SAM" id="MobiDB-lite"/>
    </source>
</evidence>
<name>A0A152A345_TIELA</name>
<dbReference type="Proteomes" id="UP000076078">
    <property type="component" value="Unassembled WGS sequence"/>
</dbReference>
<feature type="region of interest" description="Disordered" evidence="1">
    <location>
        <begin position="87"/>
        <end position="111"/>
    </location>
</feature>
<proteinExistence type="predicted"/>
<comment type="caution">
    <text evidence="2">The sequence shown here is derived from an EMBL/GenBank/DDBJ whole genome shotgun (WGS) entry which is preliminary data.</text>
</comment>
<reference evidence="2 3" key="1">
    <citation type="submission" date="2015-12" db="EMBL/GenBank/DDBJ databases">
        <title>Dictyostelia acquired genes for synthesis and detection of signals that induce cell-type specialization by lateral gene transfer from prokaryotes.</title>
        <authorList>
            <person name="Gloeckner G."/>
            <person name="Schaap P."/>
        </authorList>
    </citation>
    <scope>NUCLEOTIDE SEQUENCE [LARGE SCALE GENOMIC DNA]</scope>
    <source>
        <strain evidence="2 3">TK</strain>
    </source>
</reference>